<dbReference type="GO" id="GO:0022857">
    <property type="term" value="F:transmembrane transporter activity"/>
    <property type="evidence" value="ECO:0007669"/>
    <property type="project" value="InterPro"/>
</dbReference>
<sequence length="346" mass="36360">MGPLFPASMQLLAKWLPSGERATASTALDLGITVGSLVTASLCGSLQAAIGWRHAFAVLGYAAAAFAGLWIQLAADRPEDSRFCSEAEKQFLAGVTGPSKGNKDSSHQPHAATAGHGALDCVLYGRLWAIYVAHFAFNFGVYFVNSWSAVYYLEAFGLRPEQAGWHLAAPHAVNMAVKVLVNPLLDRALRNRGFTDLARRRAFTGLGFLMPALLFRAIPVLADSAWATTACFSLAFGFFALHPSGFKANYLDVTTSRGGLISGAGNTIASVASSVGPPAVARIRQGAGSFAPAFSVVAWLCLAAALVFSTLSSATPIEVAAAAPGPSTTARKRRGSKSNEIVRLNQ</sequence>
<dbReference type="InterPro" id="IPR011701">
    <property type="entry name" value="MFS"/>
</dbReference>
<dbReference type="AlphaFoldDB" id="A0A7S2Q4Q5"/>
<feature type="domain" description="Major facilitator superfamily (MFS) profile" evidence="7">
    <location>
        <begin position="1"/>
        <end position="316"/>
    </location>
</feature>
<feature type="region of interest" description="Disordered" evidence="5">
    <location>
        <begin position="323"/>
        <end position="346"/>
    </location>
</feature>
<keyword evidence="2 6" id="KW-0812">Transmembrane</keyword>
<dbReference type="PROSITE" id="PS50850">
    <property type="entry name" value="MFS"/>
    <property type="match status" value="1"/>
</dbReference>
<proteinExistence type="predicted"/>
<feature type="transmembrane region" description="Helical" evidence="6">
    <location>
        <begin position="22"/>
        <end position="43"/>
    </location>
</feature>
<name>A0A7S2Q4Q5_9DINO</name>
<evidence type="ECO:0000256" key="4">
    <source>
        <dbReference type="ARBA" id="ARBA00023136"/>
    </source>
</evidence>
<dbReference type="InterPro" id="IPR020846">
    <property type="entry name" value="MFS_dom"/>
</dbReference>
<dbReference type="SUPFAM" id="SSF103473">
    <property type="entry name" value="MFS general substrate transporter"/>
    <property type="match status" value="1"/>
</dbReference>
<keyword evidence="4 6" id="KW-0472">Membrane</keyword>
<feature type="transmembrane region" description="Helical" evidence="6">
    <location>
        <begin position="224"/>
        <end position="241"/>
    </location>
</feature>
<reference evidence="8" key="1">
    <citation type="submission" date="2021-01" db="EMBL/GenBank/DDBJ databases">
        <authorList>
            <person name="Corre E."/>
            <person name="Pelletier E."/>
            <person name="Niang G."/>
            <person name="Scheremetjew M."/>
            <person name="Finn R."/>
            <person name="Kale V."/>
            <person name="Holt S."/>
            <person name="Cochrane G."/>
            <person name="Meng A."/>
            <person name="Brown T."/>
            <person name="Cohen L."/>
        </authorList>
    </citation>
    <scope>NUCLEOTIDE SEQUENCE</scope>
    <source>
        <strain evidence="8">RCC3387</strain>
    </source>
</reference>
<dbReference type="PANTHER" id="PTHR11662:SF399">
    <property type="entry name" value="FI19708P1-RELATED"/>
    <property type="match status" value="1"/>
</dbReference>
<dbReference type="PANTHER" id="PTHR11662">
    <property type="entry name" value="SOLUTE CARRIER FAMILY 17"/>
    <property type="match status" value="1"/>
</dbReference>
<keyword evidence="3 6" id="KW-1133">Transmembrane helix</keyword>
<evidence type="ECO:0000256" key="6">
    <source>
        <dbReference type="SAM" id="Phobius"/>
    </source>
</evidence>
<evidence type="ECO:0000259" key="7">
    <source>
        <dbReference type="PROSITE" id="PS50850"/>
    </source>
</evidence>
<evidence type="ECO:0000256" key="2">
    <source>
        <dbReference type="ARBA" id="ARBA00022692"/>
    </source>
</evidence>
<dbReference type="InterPro" id="IPR050382">
    <property type="entry name" value="MFS_Na/Anion_cotransporter"/>
</dbReference>
<feature type="transmembrane region" description="Helical" evidence="6">
    <location>
        <begin position="290"/>
        <end position="311"/>
    </location>
</feature>
<dbReference type="Pfam" id="PF07690">
    <property type="entry name" value="MFS_1"/>
    <property type="match status" value="1"/>
</dbReference>
<evidence type="ECO:0000256" key="3">
    <source>
        <dbReference type="ARBA" id="ARBA00022989"/>
    </source>
</evidence>
<dbReference type="GO" id="GO:0016020">
    <property type="term" value="C:membrane"/>
    <property type="evidence" value="ECO:0007669"/>
    <property type="project" value="UniProtKB-SubCell"/>
</dbReference>
<organism evidence="8">
    <name type="scientific">Zooxanthella nutricula</name>
    <dbReference type="NCBI Taxonomy" id="1333877"/>
    <lineage>
        <taxon>Eukaryota</taxon>
        <taxon>Sar</taxon>
        <taxon>Alveolata</taxon>
        <taxon>Dinophyceae</taxon>
        <taxon>Peridiniales</taxon>
        <taxon>Peridiniales incertae sedis</taxon>
        <taxon>Zooxanthella</taxon>
    </lineage>
</organism>
<evidence type="ECO:0000256" key="5">
    <source>
        <dbReference type="SAM" id="MobiDB-lite"/>
    </source>
</evidence>
<dbReference type="Gene3D" id="1.20.1250.20">
    <property type="entry name" value="MFS general substrate transporter like domains"/>
    <property type="match status" value="2"/>
</dbReference>
<evidence type="ECO:0000256" key="1">
    <source>
        <dbReference type="ARBA" id="ARBA00004141"/>
    </source>
</evidence>
<protein>
    <recommendedName>
        <fullName evidence="7">Major facilitator superfamily (MFS) profile domain-containing protein</fullName>
    </recommendedName>
</protein>
<accession>A0A7S2Q4Q5</accession>
<dbReference type="InterPro" id="IPR036259">
    <property type="entry name" value="MFS_trans_sf"/>
</dbReference>
<comment type="subcellular location">
    <subcellularLocation>
        <location evidence="1">Membrane</location>
        <topology evidence="1">Multi-pass membrane protein</topology>
    </subcellularLocation>
</comment>
<evidence type="ECO:0000313" key="8">
    <source>
        <dbReference type="EMBL" id="CAD9632772.1"/>
    </source>
</evidence>
<gene>
    <name evidence="8" type="ORF">BRAN1462_LOCUS50932</name>
</gene>
<feature type="transmembrane region" description="Helical" evidence="6">
    <location>
        <begin position="202"/>
        <end position="218"/>
    </location>
</feature>
<dbReference type="EMBL" id="HBGW01080155">
    <property type="protein sequence ID" value="CAD9632772.1"/>
    <property type="molecule type" value="Transcribed_RNA"/>
</dbReference>
<feature type="transmembrane region" description="Helical" evidence="6">
    <location>
        <begin position="128"/>
        <end position="153"/>
    </location>
</feature>
<feature type="transmembrane region" description="Helical" evidence="6">
    <location>
        <begin position="55"/>
        <end position="73"/>
    </location>
</feature>